<gene>
    <name evidence="2" type="ordered locus">Sbal_4322</name>
</gene>
<name>A3DAM0_SHEB5</name>
<sequence length="478" mass="53781">MYVENACYQKAILPEHVGNALIESLPKKLTDEELVDKLANYPKCLTEDTQNDPEIRAEYLTRIKRLRQPQLVYFDVFRAVEIAIKDGYSAKNPLSPTTMNYLHYSLEDRPIIEPNTGFFKPKGCGITIIGESGVGKTSMLEQVLSIYPDVIKHQSYSGMSLPLTQVVWLKVDCPDDSSVKGLCHRILDEIDRKLDIKDTKPQNTIALLIKQIEAKMKSNYLGILVIDEMQNLNTAKAGGAERLLGFLHNLMNNLGIPILFCANPPFDKLLSKTLKAARRAESGGYFDIGLLKNSEDEWGLFVDELWKLQWTNVQTPLTQDLSDRLFNLSVGNMDLAVRIFYASQRAVIGSLNERITTDVLDKGASIAIRASKSTTDELRLSLLKRKNESKKETPNNEASEEAKVITESKGKFVTIPGDLSRPHHPEFAERITELQYEDDLHALIEDPALIQRASEEEHPLDMLKSAGLFCEDPLKTFG</sequence>
<dbReference type="KEGG" id="sbl:Sbal_4322"/>
<dbReference type="EMBL" id="CP000563">
    <property type="protein sequence ID" value="ABN63783.1"/>
    <property type="molecule type" value="Genomic_DNA"/>
</dbReference>
<proteinExistence type="predicted"/>
<accession>A3DAM0</accession>
<dbReference type="InterPro" id="IPR027417">
    <property type="entry name" value="P-loop_NTPase"/>
</dbReference>
<dbReference type="AlphaFoldDB" id="A3DAM0"/>
<organism evidence="2 3">
    <name type="scientific">Shewanella baltica (strain OS155 / ATCC BAA-1091)</name>
    <dbReference type="NCBI Taxonomy" id="325240"/>
    <lineage>
        <taxon>Bacteria</taxon>
        <taxon>Pseudomonadati</taxon>
        <taxon>Pseudomonadota</taxon>
        <taxon>Gammaproteobacteria</taxon>
        <taxon>Alteromonadales</taxon>
        <taxon>Shewanellaceae</taxon>
        <taxon>Shewanella</taxon>
    </lineage>
</organism>
<feature type="domain" description="ORC1/DEAH AAA+ ATPase" evidence="1">
    <location>
        <begin position="126"/>
        <end position="270"/>
    </location>
</feature>
<dbReference type="GO" id="GO:0016887">
    <property type="term" value="F:ATP hydrolysis activity"/>
    <property type="evidence" value="ECO:0007669"/>
    <property type="project" value="InterPro"/>
</dbReference>
<dbReference type="STRING" id="325240.Sbal_4322"/>
<evidence type="ECO:0000313" key="3">
    <source>
        <dbReference type="Proteomes" id="UP000001557"/>
    </source>
</evidence>
<dbReference type="Gene3D" id="3.40.50.300">
    <property type="entry name" value="P-loop containing nucleotide triphosphate hydrolases"/>
    <property type="match status" value="1"/>
</dbReference>
<dbReference type="SUPFAM" id="SSF52540">
    <property type="entry name" value="P-loop containing nucleoside triphosphate hydrolases"/>
    <property type="match status" value="1"/>
</dbReference>
<dbReference type="Proteomes" id="UP000001557">
    <property type="component" value="Chromosome"/>
</dbReference>
<keyword evidence="3" id="KW-1185">Reference proteome</keyword>
<evidence type="ECO:0000313" key="2">
    <source>
        <dbReference type="EMBL" id="ABN63783.1"/>
    </source>
</evidence>
<reference evidence="2 3" key="1">
    <citation type="submission" date="2007-02" db="EMBL/GenBank/DDBJ databases">
        <title>Complete sequence of chromosome of Shewanella baltica OS155.</title>
        <authorList>
            <consortium name="US DOE Joint Genome Institute"/>
            <person name="Copeland A."/>
            <person name="Lucas S."/>
            <person name="Lapidus A."/>
            <person name="Barry K."/>
            <person name="Detter J.C."/>
            <person name="Glavina del Rio T."/>
            <person name="Hammon N."/>
            <person name="Israni S."/>
            <person name="Dalin E."/>
            <person name="Tice H."/>
            <person name="Pitluck S."/>
            <person name="Sims D.R."/>
            <person name="Brettin T."/>
            <person name="Bruce D."/>
            <person name="Han C."/>
            <person name="Tapia R."/>
            <person name="Brainard J."/>
            <person name="Schmutz J."/>
            <person name="Larimer F."/>
            <person name="Land M."/>
            <person name="Hauser L."/>
            <person name="Kyrpides N."/>
            <person name="Mikhailova N."/>
            <person name="Brettar I."/>
            <person name="Klappenbach J."/>
            <person name="Konstantinidis K."/>
            <person name="Rodrigues J."/>
            <person name="Tiedje J."/>
            <person name="Richardson P."/>
        </authorList>
    </citation>
    <scope>NUCLEOTIDE SEQUENCE [LARGE SCALE GENOMIC DNA]</scope>
    <source>
        <strain evidence="3">OS155 / ATCC BAA-1091</strain>
    </source>
</reference>
<dbReference type="SMR" id="A3DAM0"/>
<dbReference type="OrthoDB" id="5593847at2"/>
<protein>
    <recommendedName>
        <fullName evidence="1">ORC1/DEAH AAA+ ATPase domain-containing protein</fullName>
    </recommendedName>
</protein>
<dbReference type="HOGENOM" id="CLU_036574_0_0_6"/>
<evidence type="ECO:0000259" key="1">
    <source>
        <dbReference type="Pfam" id="PF13401"/>
    </source>
</evidence>
<dbReference type="InterPro" id="IPR049945">
    <property type="entry name" value="AAA_22"/>
</dbReference>
<dbReference type="RefSeq" id="WP_011848263.1">
    <property type="nucleotide sequence ID" value="NC_009052.1"/>
</dbReference>
<dbReference type="Pfam" id="PF13401">
    <property type="entry name" value="AAA_22"/>
    <property type="match status" value="1"/>
</dbReference>